<dbReference type="InterPro" id="IPR037213">
    <property type="entry name" value="Run_dom_sf"/>
</dbReference>
<proteinExistence type="predicted"/>
<organism evidence="2 3">
    <name type="scientific">Dendroctonus ponderosae</name>
    <name type="common">Mountain pine beetle</name>
    <dbReference type="NCBI Taxonomy" id="77166"/>
    <lineage>
        <taxon>Eukaryota</taxon>
        <taxon>Metazoa</taxon>
        <taxon>Ecdysozoa</taxon>
        <taxon>Arthropoda</taxon>
        <taxon>Hexapoda</taxon>
        <taxon>Insecta</taxon>
        <taxon>Pterygota</taxon>
        <taxon>Neoptera</taxon>
        <taxon>Endopterygota</taxon>
        <taxon>Coleoptera</taxon>
        <taxon>Polyphaga</taxon>
        <taxon>Cucujiformia</taxon>
        <taxon>Curculionidae</taxon>
        <taxon>Scolytinae</taxon>
        <taxon>Dendroctonus</taxon>
    </lineage>
</organism>
<evidence type="ECO:0000313" key="3">
    <source>
        <dbReference type="Proteomes" id="UP000019118"/>
    </source>
</evidence>
<sequence>MISVFSLGGFSMNMSGDEKDYKQKLIASVKKEVKQVMEESVTRKFVHEESGSVTSLCGAVENCLSQGKPQLYKFPNLEPQQPLSCRAEEARFGPVQNLVHHSAVAQNRQALSGGRPHFPESPGTGKRQRESPIQQQQRQRHQAPTEEELLLPHVAFAQIPLDQVKSPFLLFLKNERS</sequence>
<protein>
    <submittedName>
        <fullName evidence="2">Uncharacterized protein</fullName>
    </submittedName>
</protein>
<feature type="region of interest" description="Disordered" evidence="1">
    <location>
        <begin position="103"/>
        <end position="147"/>
    </location>
</feature>
<dbReference type="Gene3D" id="1.20.58.900">
    <property type="match status" value="1"/>
</dbReference>
<dbReference type="Proteomes" id="UP000019118">
    <property type="component" value="Unassembled WGS sequence"/>
</dbReference>
<dbReference type="SUPFAM" id="SSF140741">
    <property type="entry name" value="RUN domain-like"/>
    <property type="match status" value="1"/>
</dbReference>
<name>A0AAR5QEV0_DENPD</name>
<accession>A0AAR5QEV0</accession>
<dbReference type="AlphaFoldDB" id="A0AAR5QEV0"/>
<reference evidence="2" key="2">
    <citation type="submission" date="2024-08" db="UniProtKB">
        <authorList>
            <consortium name="EnsemblMetazoa"/>
        </authorList>
    </citation>
    <scope>IDENTIFICATION</scope>
</reference>
<keyword evidence="3" id="KW-1185">Reference proteome</keyword>
<reference evidence="3" key="1">
    <citation type="journal article" date="2013" name="Genome Biol.">
        <title>Draft genome of the mountain pine beetle, Dendroctonus ponderosae Hopkins, a major forest pest.</title>
        <authorList>
            <person name="Keeling C.I."/>
            <person name="Yuen M.M."/>
            <person name="Liao N.Y."/>
            <person name="Docking T.R."/>
            <person name="Chan S.K."/>
            <person name="Taylor G.A."/>
            <person name="Palmquist D.L."/>
            <person name="Jackman S.D."/>
            <person name="Nguyen A."/>
            <person name="Li M."/>
            <person name="Henderson H."/>
            <person name="Janes J.K."/>
            <person name="Zhao Y."/>
            <person name="Pandoh P."/>
            <person name="Moore R."/>
            <person name="Sperling F.A."/>
            <person name="Huber D.P."/>
            <person name="Birol I."/>
            <person name="Jones S.J."/>
            <person name="Bohlmann J."/>
        </authorList>
    </citation>
    <scope>NUCLEOTIDE SEQUENCE</scope>
</reference>
<evidence type="ECO:0000313" key="2">
    <source>
        <dbReference type="EnsemblMetazoa" id="XP_019771738.1"/>
    </source>
</evidence>
<evidence type="ECO:0000256" key="1">
    <source>
        <dbReference type="SAM" id="MobiDB-lite"/>
    </source>
</evidence>
<dbReference type="EnsemblMetazoa" id="XM_019916179.1">
    <property type="protein sequence ID" value="XP_019771738.1"/>
    <property type="gene ID" value="LOC109545440"/>
</dbReference>